<organism evidence="1">
    <name type="scientific">Aphanomyces astaci</name>
    <name type="common">Crayfish plague agent</name>
    <dbReference type="NCBI Taxonomy" id="112090"/>
    <lineage>
        <taxon>Eukaryota</taxon>
        <taxon>Sar</taxon>
        <taxon>Stramenopiles</taxon>
        <taxon>Oomycota</taxon>
        <taxon>Saprolegniomycetes</taxon>
        <taxon>Saprolegniales</taxon>
        <taxon>Verrucalvaceae</taxon>
        <taxon>Aphanomyces</taxon>
    </lineage>
</organism>
<sequence length="265" mass="29917">MAKTVAKLRAIMNHLDVSTLEQYFVHEVEPFFVCDKVTVDVFNGYFGKGQPRIPLRCVELVEDRVLVVEYPISRVHESTKAEFSCEFLQSCGDGFAFGLAGSMTCHRPGHPDKEADATFTPLNSTPGRTTLPVLKDGSTRRFQDWITFAVEVGRYQSWASLERAAHWWFEYTGVQYVLLIKVSKRARAMAYRLYDVQDYDETNQVPPPAAAAATFRYQTHGAPVNVTLDNRRILSIPPTVNLPPGVNDTTVIDLRLVMRQVIDSI</sequence>
<dbReference type="VEuPathDB" id="FungiDB:H257_10557"/>
<evidence type="ECO:0000313" key="1">
    <source>
        <dbReference type="EMBL" id="ETV74943.1"/>
    </source>
</evidence>
<gene>
    <name evidence="1" type="ORF">H257_10557</name>
</gene>
<protein>
    <submittedName>
        <fullName evidence="1">Uncharacterized protein</fullName>
    </submittedName>
</protein>
<dbReference type="GeneID" id="20812553"/>
<proteinExistence type="predicted"/>
<reference evidence="1" key="1">
    <citation type="submission" date="2013-12" db="EMBL/GenBank/DDBJ databases">
        <title>The Genome Sequence of Aphanomyces astaci APO3.</title>
        <authorList>
            <consortium name="The Broad Institute Genomics Platform"/>
            <person name="Russ C."/>
            <person name="Tyler B."/>
            <person name="van West P."/>
            <person name="Dieguez-Uribeondo J."/>
            <person name="Young S.K."/>
            <person name="Zeng Q."/>
            <person name="Gargeya S."/>
            <person name="Fitzgerald M."/>
            <person name="Abouelleil A."/>
            <person name="Alvarado L."/>
            <person name="Chapman S.B."/>
            <person name="Gainer-Dewar J."/>
            <person name="Goldberg J."/>
            <person name="Griggs A."/>
            <person name="Gujja S."/>
            <person name="Hansen M."/>
            <person name="Howarth C."/>
            <person name="Imamovic A."/>
            <person name="Ireland A."/>
            <person name="Larimer J."/>
            <person name="McCowan C."/>
            <person name="Murphy C."/>
            <person name="Pearson M."/>
            <person name="Poon T.W."/>
            <person name="Priest M."/>
            <person name="Roberts A."/>
            <person name="Saif S."/>
            <person name="Shea T."/>
            <person name="Sykes S."/>
            <person name="Wortman J."/>
            <person name="Nusbaum C."/>
            <person name="Birren B."/>
        </authorList>
    </citation>
    <scope>NUCLEOTIDE SEQUENCE [LARGE SCALE GENOMIC DNA]</scope>
    <source>
        <strain evidence="1">APO3</strain>
    </source>
</reference>
<dbReference type="AlphaFoldDB" id="W4G7L1"/>
<dbReference type="EMBL" id="KI913142">
    <property type="protein sequence ID" value="ETV74943.1"/>
    <property type="molecule type" value="Genomic_DNA"/>
</dbReference>
<name>W4G7L1_APHAT</name>
<dbReference type="RefSeq" id="XP_009835447.1">
    <property type="nucleotide sequence ID" value="XM_009837145.1"/>
</dbReference>
<dbReference type="OrthoDB" id="76567at2759"/>
<accession>W4G7L1</accession>